<organism evidence="1 2">
    <name type="scientific">Giardia intestinalis (strain ATCC 50803 / WB clone C6)</name>
    <name type="common">Giardia lamblia</name>
    <dbReference type="NCBI Taxonomy" id="184922"/>
    <lineage>
        <taxon>Eukaryota</taxon>
        <taxon>Metamonada</taxon>
        <taxon>Diplomonadida</taxon>
        <taxon>Hexamitidae</taxon>
        <taxon>Giardiinae</taxon>
        <taxon>Giardia</taxon>
    </lineage>
</organism>
<accession>D3KGF2</accession>
<dbReference type="HOGENOM" id="CLU_413597_0_0_1"/>
<dbReference type="AlphaFoldDB" id="D3KGF2"/>
<evidence type="ECO:0000313" key="1">
    <source>
        <dbReference type="EMBL" id="KAE8301852.1"/>
    </source>
</evidence>
<name>D3KGF2_GIAIC</name>
<proteinExistence type="predicted"/>
<dbReference type="Proteomes" id="UP000001548">
    <property type="component" value="Unassembled WGS sequence"/>
</dbReference>
<protein>
    <submittedName>
        <fullName evidence="1">Uncharacterized protein</fullName>
    </submittedName>
</protein>
<comment type="caution">
    <text evidence="1">The sequence shown here is derived from an EMBL/GenBank/DDBJ whole genome shotgun (WGS) entry which is preliminary data.</text>
</comment>
<evidence type="ECO:0000313" key="2">
    <source>
        <dbReference type="Proteomes" id="UP000001548"/>
    </source>
</evidence>
<dbReference type="EMBL" id="AACB03000005">
    <property type="protein sequence ID" value="KAE8301852.1"/>
    <property type="molecule type" value="Genomic_DNA"/>
</dbReference>
<sequence length="664" mass="72432">MPAAFRRPGACTREGSLFIVELCLTCIAVIGTLQSVIGIIAQSLPLVGVMDYSSPIGPWMILWMAVANALDAFSVLFELIAVIFFRNRKSSLELIFISVIAVLKIGVDIFMTYALRYVSAAVVYLSTAILLHISVLWISAQSHLSHKLRNTQTAPSTTASLLSETPIESLTPSQSTRAEVACFDPSKVSDGGYNGAQCEGDNALLFDQPEVEDVLSTVEQPKTSRLSNIPVTARLAIVAILLILSLCIHIFLCSQTYLLATSSSKSLTSRSVILYSYVDDEMQTGRYISSASLDIARSTQEDSGTYSCITIMLHDQGQDSTTLLPLARNASALDPYGCLYVLVDRPGYGSSSVGKYPLELVTEAKMVNNIALLLAAELIFDLRERCQLPARYNPDSKQYELTDARHIEACFAKQNISTELISQRVRFTCVGHGSGTSVCLTWAKLAARALQTLVVPVDEVVGIDYFPQHLVLEALFGVNASAAILQNEEGKLEPVKSVIASFSLASYVYDTGKYTEIHDYVMHLSDMVPDVEISKAGQFRRRTSLCTFSEGYMASISQAAAHNSQAIKLDEFVSNGLSLPNTTFSLLIISAYDCTRGPSTIECDLFGSDEERVEVLTRVAEALQVELSDTTTEVYHGAPCDLWSAPRTIAGWLVNASSQRTLIK</sequence>
<keyword evidence="2" id="KW-1185">Reference proteome</keyword>
<gene>
    <name evidence="1" type="ORF">GL50803_006579</name>
</gene>
<dbReference type="VEuPathDB" id="GiardiaDB:GL50803_6579"/>
<dbReference type="OMA" id="ILWMAVA"/>
<reference evidence="1 2" key="1">
    <citation type="journal article" date="2007" name="Science">
        <title>Genomic minimalism in the early diverging intestinal parasite Giardia lamblia.</title>
        <authorList>
            <person name="Morrison H.G."/>
            <person name="McArthur A.G."/>
            <person name="Gillin F.D."/>
            <person name="Aley S.B."/>
            <person name="Adam R.D."/>
            <person name="Olsen G.J."/>
            <person name="Best A.A."/>
            <person name="Cande W.Z."/>
            <person name="Chen F."/>
            <person name="Cipriano M.J."/>
            <person name="Davids B.J."/>
            <person name="Dawson S.C."/>
            <person name="Elmendorf H.G."/>
            <person name="Hehl A.B."/>
            <person name="Holder M.E."/>
            <person name="Huse S.M."/>
            <person name="Kim U.U."/>
            <person name="Lasek-Nesselquist E."/>
            <person name="Manning G."/>
            <person name="Nigam A."/>
            <person name="Nixon J.E."/>
            <person name="Palm D."/>
            <person name="Passamaneck N.E."/>
            <person name="Prabhu A."/>
            <person name="Reich C.I."/>
            <person name="Reiner D.S."/>
            <person name="Samuelson J."/>
            <person name="Svard S.G."/>
            <person name="Sogin M.L."/>
        </authorList>
    </citation>
    <scope>NUCLEOTIDE SEQUENCE [LARGE SCALE GENOMIC DNA]</scope>
    <source>
        <strain evidence="1 2">WB C6</strain>
    </source>
</reference>